<dbReference type="SUPFAM" id="SSF53067">
    <property type="entry name" value="Actin-like ATPase domain"/>
    <property type="match status" value="1"/>
</dbReference>
<dbReference type="Pfam" id="PF00022">
    <property type="entry name" value="Actin"/>
    <property type="match status" value="1"/>
</dbReference>
<evidence type="ECO:0000313" key="2">
    <source>
        <dbReference type="Proteomes" id="UP000551758"/>
    </source>
</evidence>
<evidence type="ECO:0000313" key="1">
    <source>
        <dbReference type="EMBL" id="KAF5923710.1"/>
    </source>
</evidence>
<dbReference type="InterPro" id="IPR004000">
    <property type="entry name" value="Actin"/>
</dbReference>
<gene>
    <name evidence="1" type="ORF">HPG69_019498</name>
</gene>
<proteinExistence type="predicted"/>
<sequence length="86" mass="9744">MSTTCDVCANMVGPLCTQASLRGCRRRSPTLAHSTMRIQLIMASERRYSAWICGSTLASPSTFKQMWISKQEHRESGFCLVHRKCF</sequence>
<reference evidence="1 2" key="1">
    <citation type="journal article" date="2020" name="Mol. Biol. Evol.">
        <title>Interspecific Gene Flow and the Evolution of Specialization in Black and White Rhinoceros.</title>
        <authorList>
            <person name="Moodley Y."/>
            <person name="Westbury M.V."/>
            <person name="Russo I.M."/>
            <person name="Gopalakrishnan S."/>
            <person name="Rakotoarivelo A."/>
            <person name="Olsen R.A."/>
            <person name="Prost S."/>
            <person name="Tunstall T."/>
            <person name="Ryder O.A."/>
            <person name="Dalen L."/>
            <person name="Bruford M.W."/>
        </authorList>
    </citation>
    <scope>NUCLEOTIDE SEQUENCE [LARGE SCALE GENOMIC DNA]</scope>
    <source>
        <strain evidence="1">SBR-YM</strain>
        <tissue evidence="1">Skin</tissue>
    </source>
</reference>
<dbReference type="EMBL" id="JACDTQ010001196">
    <property type="protein sequence ID" value="KAF5923710.1"/>
    <property type="molecule type" value="Genomic_DNA"/>
</dbReference>
<name>A0A7J7F6M9_DICBM</name>
<dbReference type="Proteomes" id="UP000551758">
    <property type="component" value="Unassembled WGS sequence"/>
</dbReference>
<dbReference type="Gene3D" id="3.30.420.40">
    <property type="match status" value="1"/>
</dbReference>
<organism evidence="1 2">
    <name type="scientific">Diceros bicornis minor</name>
    <name type="common">South-central black rhinoceros</name>
    <dbReference type="NCBI Taxonomy" id="77932"/>
    <lineage>
        <taxon>Eukaryota</taxon>
        <taxon>Metazoa</taxon>
        <taxon>Chordata</taxon>
        <taxon>Craniata</taxon>
        <taxon>Vertebrata</taxon>
        <taxon>Euteleostomi</taxon>
        <taxon>Mammalia</taxon>
        <taxon>Eutheria</taxon>
        <taxon>Laurasiatheria</taxon>
        <taxon>Perissodactyla</taxon>
        <taxon>Rhinocerotidae</taxon>
        <taxon>Diceros</taxon>
    </lineage>
</organism>
<dbReference type="InterPro" id="IPR043129">
    <property type="entry name" value="ATPase_NBD"/>
</dbReference>
<protein>
    <submittedName>
        <fullName evidence="1">Uncharacterized protein</fullName>
    </submittedName>
</protein>
<accession>A0A7J7F6M9</accession>
<keyword evidence="2" id="KW-1185">Reference proteome</keyword>
<dbReference type="AlphaFoldDB" id="A0A7J7F6M9"/>
<comment type="caution">
    <text evidence="1">The sequence shown here is derived from an EMBL/GenBank/DDBJ whole genome shotgun (WGS) entry which is preliminary data.</text>
</comment>